<evidence type="ECO:0000259" key="1">
    <source>
        <dbReference type="Pfam" id="PF12697"/>
    </source>
</evidence>
<proteinExistence type="predicted"/>
<dbReference type="GO" id="GO:0016787">
    <property type="term" value="F:hydrolase activity"/>
    <property type="evidence" value="ECO:0007669"/>
    <property type="project" value="UniProtKB-KW"/>
</dbReference>
<dbReference type="PANTHER" id="PTHR43798">
    <property type="entry name" value="MONOACYLGLYCEROL LIPASE"/>
    <property type="match status" value="1"/>
</dbReference>
<dbReference type="Gene3D" id="3.40.50.1820">
    <property type="entry name" value="alpha/beta hydrolase"/>
    <property type="match status" value="1"/>
</dbReference>
<name>A0ABZ0IQE1_9BACT</name>
<dbReference type="SUPFAM" id="SSF53474">
    <property type="entry name" value="alpha/beta-Hydrolases"/>
    <property type="match status" value="1"/>
</dbReference>
<dbReference type="InterPro" id="IPR029058">
    <property type="entry name" value="AB_hydrolase_fold"/>
</dbReference>
<dbReference type="Pfam" id="PF12697">
    <property type="entry name" value="Abhydrolase_6"/>
    <property type="match status" value="1"/>
</dbReference>
<sequence>MALFVKKLPLEELPSSNESPVLLLHGFCEDHSIWENMLSAFPGRTIYLVDLPGFGRSNLELAHPLSIDWVAEVIYHQVIEPEQIEPIVVGHSLGGYVALALAEKYGNSLSGLCLFHSTVFADSPEKKATRNKVVDYVNKSGVESFTTEFVPGLFHSLFRRKNPGIVQQVVDLAAGTRLDTLTAYTAAMRDRPERSEVLKMFGQPKLIIAGEKDGAVPLEQSLLMKEMVRSDQFVLLEETAHMGMYEKPEACKAALGSLA</sequence>
<dbReference type="RefSeq" id="WP_317488552.1">
    <property type="nucleotide sequence ID" value="NZ_CP136051.1"/>
</dbReference>
<gene>
    <name evidence="2" type="ORF">RT717_22240</name>
</gene>
<organism evidence="2 3">
    <name type="scientific">Imperialibacter roseus</name>
    <dbReference type="NCBI Taxonomy" id="1324217"/>
    <lineage>
        <taxon>Bacteria</taxon>
        <taxon>Pseudomonadati</taxon>
        <taxon>Bacteroidota</taxon>
        <taxon>Cytophagia</taxon>
        <taxon>Cytophagales</taxon>
        <taxon>Flammeovirgaceae</taxon>
        <taxon>Imperialibacter</taxon>
    </lineage>
</organism>
<keyword evidence="2" id="KW-0378">Hydrolase</keyword>
<evidence type="ECO:0000313" key="2">
    <source>
        <dbReference type="EMBL" id="WOK05797.1"/>
    </source>
</evidence>
<dbReference type="Proteomes" id="UP001302349">
    <property type="component" value="Chromosome"/>
</dbReference>
<feature type="domain" description="AB hydrolase-1" evidence="1">
    <location>
        <begin position="21"/>
        <end position="252"/>
    </location>
</feature>
<dbReference type="EMBL" id="CP136051">
    <property type="protein sequence ID" value="WOK05797.1"/>
    <property type="molecule type" value="Genomic_DNA"/>
</dbReference>
<dbReference type="InterPro" id="IPR000073">
    <property type="entry name" value="AB_hydrolase_1"/>
</dbReference>
<keyword evidence="3" id="KW-1185">Reference proteome</keyword>
<dbReference type="PRINTS" id="PR00111">
    <property type="entry name" value="ABHYDROLASE"/>
</dbReference>
<accession>A0ABZ0IQE1</accession>
<protein>
    <submittedName>
        <fullName evidence="2">Alpha/beta hydrolase</fullName>
    </submittedName>
</protein>
<evidence type="ECO:0000313" key="3">
    <source>
        <dbReference type="Proteomes" id="UP001302349"/>
    </source>
</evidence>
<dbReference type="InterPro" id="IPR050266">
    <property type="entry name" value="AB_hydrolase_sf"/>
</dbReference>
<reference evidence="2 3" key="1">
    <citation type="journal article" date="2023" name="Microbiol. Resour. Announc.">
        <title>Complete Genome Sequence of Imperialibacter roseus strain P4T.</title>
        <authorList>
            <person name="Tizabi D.R."/>
            <person name="Bachvaroff T."/>
            <person name="Hill R.T."/>
        </authorList>
    </citation>
    <scope>NUCLEOTIDE SEQUENCE [LARGE SCALE GENOMIC DNA]</scope>
    <source>
        <strain evidence="2 3">P4T</strain>
    </source>
</reference>